<evidence type="ECO:0000313" key="1">
    <source>
        <dbReference type="EMBL" id="PGH28094.1"/>
    </source>
</evidence>
<dbReference type="InterPro" id="IPR014942">
    <property type="entry name" value="AbiEii"/>
</dbReference>
<dbReference type="Gene3D" id="3.30.460.40">
    <property type="match status" value="1"/>
</dbReference>
<protein>
    <submittedName>
        <fullName evidence="1">Uncharacterized protein</fullName>
    </submittedName>
</protein>
<accession>A0A2B7YVI0</accession>
<comment type="caution">
    <text evidence="1">The sequence shown here is derived from an EMBL/GenBank/DDBJ whole genome shotgun (WGS) entry which is preliminary data.</text>
</comment>
<dbReference type="AlphaFoldDB" id="A0A2B7YVI0"/>
<gene>
    <name evidence="1" type="ORF">AJ80_00352</name>
</gene>
<name>A0A2B7YVI0_POLH7</name>
<reference evidence="1 2" key="1">
    <citation type="submission" date="2017-10" db="EMBL/GenBank/DDBJ databases">
        <title>Comparative genomics in systemic dimorphic fungi from Ajellomycetaceae.</title>
        <authorList>
            <person name="Munoz J.F."/>
            <person name="Mcewen J.G."/>
            <person name="Clay O.K."/>
            <person name="Cuomo C.A."/>
        </authorList>
    </citation>
    <scope>NUCLEOTIDE SEQUENCE [LARGE SCALE GENOMIC DNA]</scope>
    <source>
        <strain evidence="1 2">UAMH7299</strain>
    </source>
</reference>
<dbReference type="OrthoDB" id="5419802at2759"/>
<dbReference type="Proteomes" id="UP000224634">
    <property type="component" value="Unassembled WGS sequence"/>
</dbReference>
<dbReference type="Pfam" id="PF08843">
    <property type="entry name" value="AbiEii"/>
    <property type="match status" value="1"/>
</dbReference>
<dbReference type="EMBL" id="PDNA01000002">
    <property type="protein sequence ID" value="PGH28094.1"/>
    <property type="molecule type" value="Genomic_DNA"/>
</dbReference>
<proteinExistence type="predicted"/>
<keyword evidence="2" id="KW-1185">Reference proteome</keyword>
<evidence type="ECO:0000313" key="2">
    <source>
        <dbReference type="Proteomes" id="UP000224634"/>
    </source>
</evidence>
<sequence>MADLSPAQLRTVASGIARALDGLEIDYAIMGGAAVNLLLNDTSRQTEDMDLVIQVDERGITADRLTMELVKTYPTEFGTISQYGHHIPAYKLTQDSSEGEQTLVQLEIFDYESWPHRPQYNLEAASRETIKLNGQNVKVFSAAWLLREKLLSQYQRSGSTKGISDIQDISIISLFAMPGQAELDFDANSELIDALKNFLQKRPDLEERLKQKIKCSAIFGN</sequence>
<organism evidence="1 2">
    <name type="scientific">Polytolypa hystricis (strain UAMH7299)</name>
    <dbReference type="NCBI Taxonomy" id="1447883"/>
    <lineage>
        <taxon>Eukaryota</taxon>
        <taxon>Fungi</taxon>
        <taxon>Dikarya</taxon>
        <taxon>Ascomycota</taxon>
        <taxon>Pezizomycotina</taxon>
        <taxon>Eurotiomycetes</taxon>
        <taxon>Eurotiomycetidae</taxon>
        <taxon>Onygenales</taxon>
        <taxon>Onygenales incertae sedis</taxon>
        <taxon>Polytolypa</taxon>
    </lineage>
</organism>